<dbReference type="InterPro" id="IPR035979">
    <property type="entry name" value="RBD_domain_sf"/>
</dbReference>
<keyword evidence="4 6" id="KW-0694">RNA-binding</keyword>
<dbReference type="GO" id="GO:0003729">
    <property type="term" value="F:mRNA binding"/>
    <property type="evidence" value="ECO:0007669"/>
    <property type="project" value="TreeGrafter"/>
</dbReference>
<dbReference type="CDD" id="cd00590">
    <property type="entry name" value="RRM_SF"/>
    <property type="match status" value="1"/>
</dbReference>
<dbReference type="PROSITE" id="PS50102">
    <property type="entry name" value="RRM"/>
    <property type="match status" value="1"/>
</dbReference>
<dbReference type="EMBL" id="BPQB01000001">
    <property type="protein sequence ID" value="GJE84449.1"/>
    <property type="molecule type" value="Genomic_DNA"/>
</dbReference>
<dbReference type="GO" id="GO:0005634">
    <property type="term" value="C:nucleus"/>
    <property type="evidence" value="ECO:0007669"/>
    <property type="project" value="UniProtKB-SubCell"/>
</dbReference>
<feature type="domain" description="RRM" evidence="8">
    <location>
        <begin position="4"/>
        <end position="74"/>
    </location>
</feature>
<comment type="subcellular location">
    <subcellularLocation>
        <location evidence="1">Nucleus</location>
    </subcellularLocation>
</comment>
<keyword evidence="2" id="KW-0507">mRNA processing</keyword>
<evidence type="ECO:0000256" key="4">
    <source>
        <dbReference type="ARBA" id="ARBA00022884"/>
    </source>
</evidence>
<evidence type="ECO:0000313" key="9">
    <source>
        <dbReference type="EMBL" id="GJE84449.1"/>
    </source>
</evidence>
<dbReference type="GO" id="GO:0006397">
    <property type="term" value="P:mRNA processing"/>
    <property type="evidence" value="ECO:0007669"/>
    <property type="project" value="UniProtKB-KW"/>
</dbReference>
<feature type="compositionally biased region" description="Basic and acidic residues" evidence="7">
    <location>
        <begin position="285"/>
        <end position="296"/>
    </location>
</feature>
<dbReference type="Pfam" id="PF00076">
    <property type="entry name" value="RRM_1"/>
    <property type="match status" value="2"/>
</dbReference>
<name>A0A9P3FY45_9APHY</name>
<dbReference type="Gene3D" id="3.30.70.330">
    <property type="match status" value="2"/>
</dbReference>
<accession>A0A9P3FY45</accession>
<evidence type="ECO:0000256" key="2">
    <source>
        <dbReference type="ARBA" id="ARBA00022664"/>
    </source>
</evidence>
<proteinExistence type="predicted"/>
<evidence type="ECO:0000259" key="8">
    <source>
        <dbReference type="PROSITE" id="PS50102"/>
    </source>
</evidence>
<comment type="caution">
    <text evidence="9">The sequence shown here is derived from an EMBL/GenBank/DDBJ whole genome shotgun (WGS) entry which is preliminary data.</text>
</comment>
<feature type="region of interest" description="Disordered" evidence="7">
    <location>
        <begin position="182"/>
        <end position="310"/>
    </location>
</feature>
<evidence type="ECO:0000256" key="7">
    <source>
        <dbReference type="SAM" id="MobiDB-lite"/>
    </source>
</evidence>
<organism evidence="9 10">
    <name type="scientific">Phanerochaete sordida</name>
    <dbReference type="NCBI Taxonomy" id="48140"/>
    <lineage>
        <taxon>Eukaryota</taxon>
        <taxon>Fungi</taxon>
        <taxon>Dikarya</taxon>
        <taxon>Basidiomycota</taxon>
        <taxon>Agaricomycotina</taxon>
        <taxon>Agaricomycetes</taxon>
        <taxon>Polyporales</taxon>
        <taxon>Phanerochaetaceae</taxon>
        <taxon>Phanerochaete</taxon>
    </lineage>
</organism>
<evidence type="ECO:0000256" key="1">
    <source>
        <dbReference type="ARBA" id="ARBA00004123"/>
    </source>
</evidence>
<protein>
    <submittedName>
        <fullName evidence="9">RNA-binding protein</fullName>
    </submittedName>
</protein>
<dbReference type="InterPro" id="IPR000504">
    <property type="entry name" value="RRM_dom"/>
</dbReference>
<keyword evidence="5" id="KW-0539">Nucleus</keyword>
<dbReference type="InterPro" id="IPR012677">
    <property type="entry name" value="Nucleotide-bd_a/b_plait_sf"/>
</dbReference>
<sequence length="344" mass="39461">MAPASVYIGGLPDEITHTELNDHLSIYVKVSALNVHKGYTFVEFESETDASDFVAAYANQLFMGTSCKIQLAKQPRRQSKVIGLPRSPETSHTQEMRQTSDGSRVRYPVVVHNLNPQTCWQELKDFGRRTGSTVAFCDIDRTNRRRGFLEYYTQGDADRVVKQLDGQELLGHRVTLSSYGKKTLKEAHARSSRSRSPIASKDVMSGVAGPPARSRSPVPATNRPAHFRGRSRSPFEMSRHSNAPQRHTCYPPRRHDHLHDSSRKFYPNGHSTAYPPRHDKNHTRFSTEESAYERMPSHSRSPTRTRRAPDYYDDLSYMSDERRLRIDRLADEWSSYNRMTPSRF</sequence>
<feature type="region of interest" description="Disordered" evidence="7">
    <location>
        <begin position="78"/>
        <end position="102"/>
    </location>
</feature>
<keyword evidence="10" id="KW-1185">Reference proteome</keyword>
<dbReference type="InterPro" id="IPR050374">
    <property type="entry name" value="RRT5_SRSF_SR"/>
</dbReference>
<dbReference type="SMART" id="SM00360">
    <property type="entry name" value="RRM"/>
    <property type="match status" value="2"/>
</dbReference>
<dbReference type="Proteomes" id="UP000703269">
    <property type="component" value="Unassembled WGS sequence"/>
</dbReference>
<dbReference type="GO" id="GO:0005737">
    <property type="term" value="C:cytoplasm"/>
    <property type="evidence" value="ECO:0007669"/>
    <property type="project" value="TreeGrafter"/>
</dbReference>
<dbReference type="PANTHER" id="PTHR23003:SF62">
    <property type="entry name" value="SERINE_ARGININE (SR)-TYPE SHUTTLING MRNA BINDING PROTEIN NPL3"/>
    <property type="match status" value="1"/>
</dbReference>
<feature type="compositionally biased region" description="Polar residues" evidence="7">
    <location>
        <begin position="88"/>
        <end position="102"/>
    </location>
</feature>
<reference evidence="9 10" key="1">
    <citation type="submission" date="2021-08" db="EMBL/GenBank/DDBJ databases">
        <title>Draft Genome Sequence of Phanerochaete sordida strain YK-624.</title>
        <authorList>
            <person name="Mori T."/>
            <person name="Dohra H."/>
            <person name="Suzuki T."/>
            <person name="Kawagishi H."/>
            <person name="Hirai H."/>
        </authorList>
    </citation>
    <scope>NUCLEOTIDE SEQUENCE [LARGE SCALE GENOMIC DNA]</scope>
    <source>
        <strain evidence="9 10">YK-624</strain>
    </source>
</reference>
<evidence type="ECO:0000313" key="10">
    <source>
        <dbReference type="Proteomes" id="UP000703269"/>
    </source>
</evidence>
<keyword evidence="3" id="KW-0677">Repeat</keyword>
<dbReference type="SUPFAM" id="SSF54928">
    <property type="entry name" value="RNA-binding domain, RBD"/>
    <property type="match status" value="1"/>
</dbReference>
<dbReference type="PANTHER" id="PTHR23003">
    <property type="entry name" value="RNA RECOGNITION MOTIF RRM DOMAIN CONTAINING PROTEIN"/>
    <property type="match status" value="1"/>
</dbReference>
<dbReference type="OrthoDB" id="1099063at2759"/>
<dbReference type="AlphaFoldDB" id="A0A9P3FY45"/>
<evidence type="ECO:0000256" key="6">
    <source>
        <dbReference type="PROSITE-ProRule" id="PRU00176"/>
    </source>
</evidence>
<evidence type="ECO:0000256" key="5">
    <source>
        <dbReference type="ARBA" id="ARBA00023242"/>
    </source>
</evidence>
<evidence type="ECO:0000256" key="3">
    <source>
        <dbReference type="ARBA" id="ARBA00022737"/>
    </source>
</evidence>
<gene>
    <name evidence="9" type="ORF">PsYK624_005250</name>
</gene>